<dbReference type="EMBL" id="AP026073">
    <property type="protein sequence ID" value="BDM70733.1"/>
    <property type="molecule type" value="Genomic_DNA"/>
</dbReference>
<organism evidence="5 6">
    <name type="scientific">Streptomyces nigrescens</name>
    <dbReference type="NCBI Taxonomy" id="1920"/>
    <lineage>
        <taxon>Bacteria</taxon>
        <taxon>Bacillati</taxon>
        <taxon>Actinomycetota</taxon>
        <taxon>Actinomycetes</taxon>
        <taxon>Kitasatosporales</taxon>
        <taxon>Streptomycetaceae</taxon>
        <taxon>Streptomyces</taxon>
    </lineage>
</organism>
<evidence type="ECO:0000256" key="3">
    <source>
        <dbReference type="ARBA" id="ARBA00023163"/>
    </source>
</evidence>
<reference evidence="5" key="1">
    <citation type="submission" date="2022-06" db="EMBL/GenBank/DDBJ databases">
        <title>Complete genome sequence of Streptomyces nigrescens HEK616.</title>
        <authorList>
            <person name="Asamizu S."/>
            <person name="Onaka H."/>
        </authorList>
    </citation>
    <scope>NUCLEOTIDE SEQUENCE</scope>
    <source>
        <strain evidence="5">HEK616</strain>
    </source>
</reference>
<dbReference type="Pfam" id="PF12833">
    <property type="entry name" value="HTH_18"/>
    <property type="match status" value="1"/>
</dbReference>
<sequence>MRHLAEPLTLADLAAHANMSVRTFSRRFRDEAGSTPGQWLARQRVDLARHFLETTDWPVDLVAHRAGFGTGTSLRQHLHTALGVSPQAYRRTFRHRQAAA</sequence>
<keyword evidence="2" id="KW-0238">DNA-binding</keyword>
<dbReference type="Proteomes" id="UP001059597">
    <property type="component" value="Chromosome"/>
</dbReference>
<name>A0ABM7ZWJ4_STRNI</name>
<dbReference type="Gene3D" id="1.10.10.60">
    <property type="entry name" value="Homeodomain-like"/>
    <property type="match status" value="1"/>
</dbReference>
<keyword evidence="3" id="KW-0804">Transcription</keyword>
<evidence type="ECO:0000259" key="4">
    <source>
        <dbReference type="PROSITE" id="PS01124"/>
    </source>
</evidence>
<dbReference type="PANTHER" id="PTHR46796">
    <property type="entry name" value="HTH-TYPE TRANSCRIPTIONAL ACTIVATOR RHAS-RELATED"/>
    <property type="match status" value="1"/>
</dbReference>
<keyword evidence="1" id="KW-0805">Transcription regulation</keyword>
<dbReference type="SMART" id="SM00342">
    <property type="entry name" value="HTH_ARAC"/>
    <property type="match status" value="1"/>
</dbReference>
<keyword evidence="6" id="KW-1185">Reference proteome</keyword>
<evidence type="ECO:0000313" key="6">
    <source>
        <dbReference type="Proteomes" id="UP001059597"/>
    </source>
</evidence>
<dbReference type="InterPro" id="IPR050204">
    <property type="entry name" value="AraC_XylS_family_regulators"/>
</dbReference>
<accession>A0ABM7ZWJ4</accession>
<dbReference type="PROSITE" id="PS01124">
    <property type="entry name" value="HTH_ARAC_FAMILY_2"/>
    <property type="match status" value="1"/>
</dbReference>
<proteinExistence type="predicted"/>
<dbReference type="InterPro" id="IPR018060">
    <property type="entry name" value="HTH_AraC"/>
</dbReference>
<dbReference type="SUPFAM" id="SSF46689">
    <property type="entry name" value="Homeodomain-like"/>
    <property type="match status" value="2"/>
</dbReference>
<evidence type="ECO:0000256" key="2">
    <source>
        <dbReference type="ARBA" id="ARBA00023125"/>
    </source>
</evidence>
<dbReference type="InterPro" id="IPR009057">
    <property type="entry name" value="Homeodomain-like_sf"/>
</dbReference>
<evidence type="ECO:0000313" key="5">
    <source>
        <dbReference type="EMBL" id="BDM70733.1"/>
    </source>
</evidence>
<protein>
    <recommendedName>
        <fullName evidence="4">HTH araC/xylS-type domain-containing protein</fullName>
    </recommendedName>
</protein>
<feature type="domain" description="HTH araC/xylS-type" evidence="4">
    <location>
        <begin position="1"/>
        <end position="92"/>
    </location>
</feature>
<gene>
    <name evidence="5" type="ORF">HEK616_42200</name>
</gene>
<evidence type="ECO:0000256" key="1">
    <source>
        <dbReference type="ARBA" id="ARBA00023015"/>
    </source>
</evidence>